<dbReference type="RefSeq" id="WP_222578613.1">
    <property type="nucleotide sequence ID" value="NZ_JAHVHU010000004.1"/>
</dbReference>
<dbReference type="AlphaFoldDB" id="A0A953LBV7"/>
<dbReference type="Proteomes" id="UP000753961">
    <property type="component" value="Unassembled WGS sequence"/>
</dbReference>
<accession>A0A953LBV7</accession>
<evidence type="ECO:0000256" key="1">
    <source>
        <dbReference type="SAM" id="Phobius"/>
    </source>
</evidence>
<evidence type="ECO:0000313" key="2">
    <source>
        <dbReference type="EMBL" id="MBY5957089.1"/>
    </source>
</evidence>
<gene>
    <name evidence="2" type="ORF">KUV50_03005</name>
</gene>
<sequence>MTRNDMDTLVQKYINAESTRQEEEQLKTALRGQDVPADLKYLSTLFDYYELQKEHTVVPDFQNPAAPSKQPNARIISMRWMAVAASVAILVVTLLFFNQSPVTAPADTYDDPEIAAQNAAQALELLSGELNRGRTLALDQMKEFDNFNKYLNVF</sequence>
<evidence type="ECO:0000313" key="3">
    <source>
        <dbReference type="Proteomes" id="UP000753961"/>
    </source>
</evidence>
<keyword evidence="1" id="KW-0812">Transmembrane</keyword>
<keyword evidence="3" id="KW-1185">Reference proteome</keyword>
<organism evidence="2 3">
    <name type="scientific">Membranihabitans marinus</name>
    <dbReference type="NCBI Taxonomy" id="1227546"/>
    <lineage>
        <taxon>Bacteria</taxon>
        <taxon>Pseudomonadati</taxon>
        <taxon>Bacteroidota</taxon>
        <taxon>Saprospiria</taxon>
        <taxon>Saprospirales</taxon>
        <taxon>Saprospiraceae</taxon>
        <taxon>Membranihabitans</taxon>
    </lineage>
</organism>
<keyword evidence="1" id="KW-0472">Membrane</keyword>
<dbReference type="EMBL" id="JAHVHU010000004">
    <property type="protein sequence ID" value="MBY5957089.1"/>
    <property type="molecule type" value="Genomic_DNA"/>
</dbReference>
<keyword evidence="1" id="KW-1133">Transmembrane helix</keyword>
<feature type="transmembrane region" description="Helical" evidence="1">
    <location>
        <begin position="78"/>
        <end position="97"/>
    </location>
</feature>
<proteinExistence type="predicted"/>
<comment type="caution">
    <text evidence="2">The sequence shown here is derived from an EMBL/GenBank/DDBJ whole genome shotgun (WGS) entry which is preliminary data.</text>
</comment>
<reference evidence="2" key="1">
    <citation type="submission" date="2021-06" db="EMBL/GenBank/DDBJ databases">
        <title>44 bacteria genomes isolated from Dapeng, Shenzhen.</title>
        <authorList>
            <person name="Zheng W."/>
            <person name="Yu S."/>
            <person name="Huang Y."/>
        </authorList>
    </citation>
    <scope>NUCLEOTIDE SEQUENCE</scope>
    <source>
        <strain evidence="2">DP5N28-2</strain>
    </source>
</reference>
<protein>
    <submittedName>
        <fullName evidence="2">Uncharacterized protein</fullName>
    </submittedName>
</protein>
<name>A0A953LBV7_9BACT</name>